<dbReference type="Pfam" id="PF16944">
    <property type="entry name" value="KCH"/>
    <property type="match status" value="1"/>
</dbReference>
<evidence type="ECO:0000256" key="2">
    <source>
        <dbReference type="SAM" id="Phobius"/>
    </source>
</evidence>
<feature type="compositionally biased region" description="Polar residues" evidence="1">
    <location>
        <begin position="539"/>
        <end position="548"/>
    </location>
</feature>
<organism evidence="3 4">
    <name type="scientific">Lodderomyces beijingensis</name>
    <dbReference type="NCBI Taxonomy" id="1775926"/>
    <lineage>
        <taxon>Eukaryota</taxon>
        <taxon>Fungi</taxon>
        <taxon>Dikarya</taxon>
        <taxon>Ascomycota</taxon>
        <taxon>Saccharomycotina</taxon>
        <taxon>Pichiomycetes</taxon>
        <taxon>Debaryomycetaceae</taxon>
        <taxon>Candida/Lodderomyces clade</taxon>
        <taxon>Lodderomyces</taxon>
    </lineage>
</organism>
<accession>A0ABP0ZV65</accession>
<feature type="transmembrane region" description="Helical" evidence="2">
    <location>
        <begin position="45"/>
        <end position="72"/>
    </location>
</feature>
<keyword evidence="2" id="KW-1133">Transmembrane helix</keyword>
<protein>
    <recommendedName>
        <fullName evidence="5">Vacuolar membrane protein</fullName>
    </recommendedName>
</protein>
<dbReference type="PANTHER" id="PTHR36424:SF1">
    <property type="entry name" value="LOW AFFINITY K(+) TRANSPORTER 1-RELATED"/>
    <property type="match status" value="1"/>
</dbReference>
<evidence type="ECO:0000256" key="1">
    <source>
        <dbReference type="SAM" id="MobiDB-lite"/>
    </source>
</evidence>
<name>A0ABP0ZV65_9ASCO</name>
<evidence type="ECO:0000313" key="3">
    <source>
        <dbReference type="EMBL" id="CAK9442064.1"/>
    </source>
</evidence>
<feature type="transmembrane region" description="Helical" evidence="2">
    <location>
        <begin position="214"/>
        <end position="241"/>
    </location>
</feature>
<keyword evidence="2" id="KW-0812">Transmembrane</keyword>
<reference evidence="3 4" key="1">
    <citation type="submission" date="2024-03" db="EMBL/GenBank/DDBJ databases">
        <authorList>
            <person name="Brejova B."/>
        </authorList>
    </citation>
    <scope>NUCLEOTIDE SEQUENCE [LARGE SCALE GENOMIC DNA]</scope>
    <source>
        <strain evidence="3 4">CBS 14171</strain>
    </source>
</reference>
<feature type="region of interest" description="Disordered" evidence="1">
    <location>
        <begin position="325"/>
        <end position="348"/>
    </location>
</feature>
<feature type="region of interest" description="Disordered" evidence="1">
    <location>
        <begin position="539"/>
        <end position="559"/>
    </location>
</feature>
<evidence type="ECO:0008006" key="5">
    <source>
        <dbReference type="Google" id="ProtNLM"/>
    </source>
</evidence>
<keyword evidence="2" id="KW-0472">Membrane</keyword>
<dbReference type="GeneID" id="92211033"/>
<evidence type="ECO:0000313" key="4">
    <source>
        <dbReference type="Proteomes" id="UP001497383"/>
    </source>
</evidence>
<gene>
    <name evidence="3" type="ORF">LODBEIA_P58370</name>
</gene>
<feature type="transmembrane region" description="Helical" evidence="2">
    <location>
        <begin position="84"/>
        <end position="109"/>
    </location>
</feature>
<dbReference type="Proteomes" id="UP001497383">
    <property type="component" value="Chromosome 8"/>
</dbReference>
<dbReference type="PANTHER" id="PTHR36424">
    <property type="entry name" value="PHEROMONE-REGULATED MEMBRANE PROTEIN 6"/>
    <property type="match status" value="1"/>
</dbReference>
<proteinExistence type="predicted"/>
<dbReference type="RefSeq" id="XP_066832775.1">
    <property type="nucleotide sequence ID" value="XM_066976213.1"/>
</dbReference>
<feature type="region of interest" description="Disordered" evidence="1">
    <location>
        <begin position="590"/>
        <end position="704"/>
    </location>
</feature>
<feature type="compositionally biased region" description="Acidic residues" evidence="1">
    <location>
        <begin position="671"/>
        <end position="687"/>
    </location>
</feature>
<sequence length="704" mass="81378">MAKKSQLKSHLDAEKAIEKYNLNGSTFDVVKVNDFKNYECATLWWYFYMWILIFLSMMMLAADIYSCLNILVFKKWGTGDYQPYAYSIAKWIFTGCIIFQFVLLIYHWIWALHIYRTKNIALVYLNSICKKLYSIKSYPYFCLLMGIDEGKFFDSCCFLTYYELDNAAQVLIADTPRQVINILTLRYYATGGELNNDILNNIKTIGQTNVQLSVVLSLMCLSFIIFAIFFCKFVFGMIMYAPLKWCLRKEKYNSFKPYCCSLVNKSVSRAVRLHHKSKRELLDQGILSAERIAKIAELDHKPSDFKDYTRAFTREYSDESIPMRNFDVKSHPTTESLRPNEGRPFLESQPSFDQLQDQQQQQMMYSTLGNERGPIMNKRLSSLNDKSRMNNNYNNYNNDNNNIRSKRIRDSELQDMANSHNSAAADAPYYSLRQASNSYLLGNESRNFSDATTREAPSKAARAYTPLKNWESEIEDLPLESVESLPASLTNHSFQHSNEIDFDHDLSSEHLADFTGERDLSSENIFNDAFPPPPRGTLQKASTEQFNHTDAPPNARVSRSLTDTLAYAQTSNLARKKPFPLVEEDLFSFEEPQTVESEAKVELELDSETELETPQSAESRSLDIIDAYNEERQQEQQQQLEDDETIKNVQDIEDDENDENNQTSLPYPVDFGEEEDDDDDDDDDDANDNVPYPVRGVSKYFERP</sequence>
<dbReference type="EMBL" id="OZ022412">
    <property type="protein sequence ID" value="CAK9442064.1"/>
    <property type="molecule type" value="Genomic_DNA"/>
</dbReference>
<dbReference type="InterPro" id="IPR031606">
    <property type="entry name" value="Kch1/2"/>
</dbReference>
<keyword evidence="4" id="KW-1185">Reference proteome</keyword>